<dbReference type="EMBL" id="CP063362">
    <property type="protein sequence ID" value="QRG07216.1"/>
    <property type="molecule type" value="Genomic_DNA"/>
</dbReference>
<dbReference type="InterPro" id="IPR018968">
    <property type="entry name" value="Phasin"/>
</dbReference>
<keyword evidence="3" id="KW-1185">Reference proteome</keyword>
<evidence type="ECO:0000259" key="1">
    <source>
        <dbReference type="Pfam" id="PF09361"/>
    </source>
</evidence>
<organism evidence="2 3">
    <name type="scientific">Xanthobacter dioxanivorans</name>
    <dbReference type="NCBI Taxonomy" id="2528964"/>
    <lineage>
        <taxon>Bacteria</taxon>
        <taxon>Pseudomonadati</taxon>
        <taxon>Pseudomonadota</taxon>
        <taxon>Alphaproteobacteria</taxon>
        <taxon>Hyphomicrobiales</taxon>
        <taxon>Xanthobacteraceae</taxon>
        <taxon>Xanthobacter</taxon>
    </lineage>
</organism>
<dbReference type="RefSeq" id="WP_203194129.1">
    <property type="nucleotide sequence ID" value="NZ_CP063362.1"/>
</dbReference>
<dbReference type="Pfam" id="PF09361">
    <property type="entry name" value="Phasin_2"/>
    <property type="match status" value="1"/>
</dbReference>
<dbReference type="Proteomes" id="UP000596427">
    <property type="component" value="Chromosome"/>
</dbReference>
<dbReference type="KEGG" id="xdi:EZH22_01880"/>
<name>A0A974PPR4_9HYPH</name>
<feature type="domain" description="Phasin" evidence="1">
    <location>
        <begin position="41"/>
        <end position="100"/>
    </location>
</feature>
<evidence type="ECO:0000313" key="3">
    <source>
        <dbReference type="Proteomes" id="UP000596427"/>
    </source>
</evidence>
<proteinExistence type="predicted"/>
<protein>
    <submittedName>
        <fullName evidence="2">Phasin family protein</fullName>
    </submittedName>
</protein>
<gene>
    <name evidence="2" type="ORF">EZH22_01880</name>
</gene>
<reference evidence="2 3" key="1">
    <citation type="submission" date="2020-10" db="EMBL/GenBank/DDBJ databases">
        <title>Degradation of 1,4-Dioxane by Xanthobacter sp. YN2, via a Novel Group-2 Soluble Di-Iron Monooxygenase.</title>
        <authorList>
            <person name="Ma F."/>
            <person name="Wang Y."/>
            <person name="Yang J."/>
            <person name="Guo H."/>
            <person name="Su D."/>
            <person name="Yu L."/>
        </authorList>
    </citation>
    <scope>NUCLEOTIDE SEQUENCE [LARGE SCALE GENOMIC DNA]</scope>
    <source>
        <strain evidence="2 3">YN2</strain>
    </source>
</reference>
<sequence length="107" mass="11652">MTRESVTNGMQSWLNQFTNAVPGRFDWTKSVSDGPFKLYAELYRQMLAGTARQLQIQAEYVQRLADSSDPAEAFAAQSELVQKSVACFIENGQQIAGAAGKGVSVTS</sequence>
<dbReference type="AlphaFoldDB" id="A0A974PPR4"/>
<accession>A0A974PPR4</accession>
<evidence type="ECO:0000313" key="2">
    <source>
        <dbReference type="EMBL" id="QRG07216.1"/>
    </source>
</evidence>